<dbReference type="EMBL" id="SPVI01000008">
    <property type="protein sequence ID" value="TFW42605.1"/>
    <property type="molecule type" value="Genomic_DNA"/>
</dbReference>
<accession>A0A4Y9TDX3</accession>
<keyword evidence="1" id="KW-0732">Signal</keyword>
<dbReference type="RefSeq" id="WP_017527952.1">
    <property type="nucleotide sequence ID" value="NZ_SPVI01000008.1"/>
</dbReference>
<dbReference type="NCBIfam" id="NF041562">
    <property type="entry name" value="PraB"/>
    <property type="match status" value="1"/>
</dbReference>
<evidence type="ECO:0000313" key="2">
    <source>
        <dbReference type="EMBL" id="TFW42605.1"/>
    </source>
</evidence>
<feature type="signal peptide" evidence="1">
    <location>
        <begin position="1"/>
        <end position="25"/>
    </location>
</feature>
<proteinExistence type="predicted"/>
<evidence type="ECO:0000256" key="1">
    <source>
        <dbReference type="SAM" id="SignalP"/>
    </source>
</evidence>
<feature type="chain" id="PRO_5021262541" evidence="1">
    <location>
        <begin position="26"/>
        <end position="175"/>
    </location>
</feature>
<evidence type="ECO:0000313" key="3">
    <source>
        <dbReference type="Proteomes" id="UP000297322"/>
    </source>
</evidence>
<dbReference type="Proteomes" id="UP000297322">
    <property type="component" value="Unassembled WGS sequence"/>
</dbReference>
<dbReference type="AlphaFoldDB" id="A0A4Y9TDX3"/>
<comment type="caution">
    <text evidence="2">The sequence shown here is derived from an EMBL/GenBank/DDBJ whole genome shotgun (WGS) entry which is preliminary data.</text>
</comment>
<reference evidence="2 3" key="1">
    <citation type="submission" date="2019-03" db="EMBL/GenBank/DDBJ databases">
        <title>Biocontrol and xenobiotic degradation properties of endophytic Pseudomonas fluorescens strain BRZ63.</title>
        <authorList>
            <person name="Chlebek D.A."/>
            <person name="Pinski A."/>
            <person name="Zur J.P."/>
            <person name="Michalska J."/>
            <person name="Hupert-Kocurek K.T."/>
        </authorList>
    </citation>
    <scope>NUCLEOTIDE SEQUENCE [LARGE SCALE GENOMIC DNA]</scope>
    <source>
        <strain evidence="2 3">BRZ63</strain>
    </source>
</reference>
<gene>
    <name evidence="2" type="ORF">E4T65_15115</name>
</gene>
<dbReference type="NCBIfam" id="NF041561">
    <property type="entry name" value="PraA"/>
    <property type="match status" value="1"/>
</dbReference>
<protein>
    <submittedName>
        <fullName evidence="2">Protein activator of alkane oxidation PraB</fullName>
    </submittedName>
</protein>
<organism evidence="2 3">
    <name type="scientific">Pseudomonas fluorescens</name>
    <dbReference type="NCBI Taxonomy" id="294"/>
    <lineage>
        <taxon>Bacteria</taxon>
        <taxon>Pseudomonadati</taxon>
        <taxon>Pseudomonadota</taxon>
        <taxon>Gammaproteobacteria</taxon>
        <taxon>Pseudomonadales</taxon>
        <taxon>Pseudomonadaceae</taxon>
        <taxon>Pseudomonas</taxon>
    </lineage>
</organism>
<name>A0A4Y9TDX3_PSEFL</name>
<dbReference type="InterPro" id="IPR048133">
    <property type="entry name" value="PraA/PraB-like"/>
</dbReference>
<sequence length="175" mass="17396">MKSLKTLVSLTALTVCMGAASMANAVSIAPVSSNFSASGSLTVKSPSSFQLPITCDVKFDGSVNTVGVASITNVTVSGSNSLCKLPKITGVPWTLTATSLSGTAGAGNVTNVGYTIPASVLYPASNCGPSTVTVAYNNSTGALTSSPTSQPLGSSCTLQSLSVTVTTTPLLQIVP</sequence>